<evidence type="ECO:0000313" key="5">
    <source>
        <dbReference type="Proteomes" id="UP001642409"/>
    </source>
</evidence>
<dbReference type="SUPFAM" id="SSF47874">
    <property type="entry name" value="Annexin"/>
    <property type="match status" value="1"/>
</dbReference>
<protein>
    <submittedName>
        <fullName evidence="3">Annexin 9</fullName>
    </submittedName>
    <submittedName>
        <fullName evidence="4">Annexin_9</fullName>
    </submittedName>
</protein>
<organism evidence="3">
    <name type="scientific">Hexamita inflata</name>
    <dbReference type="NCBI Taxonomy" id="28002"/>
    <lineage>
        <taxon>Eukaryota</taxon>
        <taxon>Metamonada</taxon>
        <taxon>Diplomonadida</taxon>
        <taxon>Hexamitidae</taxon>
        <taxon>Hexamitinae</taxon>
        <taxon>Hexamita</taxon>
    </lineage>
</organism>
<dbReference type="Gene3D" id="1.10.220.10">
    <property type="entry name" value="Annexin"/>
    <property type="match status" value="1"/>
</dbReference>
<dbReference type="EMBL" id="CAXDID020000154">
    <property type="protein sequence ID" value="CAL6042709.1"/>
    <property type="molecule type" value="Genomic_DNA"/>
</dbReference>
<evidence type="ECO:0000256" key="1">
    <source>
        <dbReference type="ARBA" id="ARBA00022737"/>
    </source>
</evidence>
<dbReference type="InterPro" id="IPR018502">
    <property type="entry name" value="Annexin_repeat"/>
</dbReference>
<evidence type="ECO:0000256" key="2">
    <source>
        <dbReference type="ARBA" id="ARBA00023216"/>
    </source>
</evidence>
<dbReference type="Proteomes" id="UP001642409">
    <property type="component" value="Unassembled WGS sequence"/>
</dbReference>
<keyword evidence="2" id="KW-0041">Annexin</keyword>
<keyword evidence="1" id="KW-0677">Repeat</keyword>
<sequence length="149" mass="16766">MQDAIVLRKAMKGLGTDEQAIFDIAAPHNSYERFIINRCFTAVTGLNRITTISKDFAGNAGILMQQAFNNCYYQWFSYMRNQEAPKTLITAVILMSDHDLPAVNDTLKQLGSSDFYTIFGDRYSEVDYTPTLCMDQQLLKTQLGSQPGS</sequence>
<comment type="caution">
    <text evidence="3">The sequence shown here is derived from an EMBL/GenBank/DDBJ whole genome shotgun (WGS) entry which is preliminary data.</text>
</comment>
<gene>
    <name evidence="3" type="ORF">HINF_LOCUS31956</name>
    <name evidence="4" type="ORF">HINF_LOCUS39724</name>
</gene>
<evidence type="ECO:0000313" key="4">
    <source>
        <dbReference type="EMBL" id="CAL6042709.1"/>
    </source>
</evidence>
<proteinExistence type="predicted"/>
<name>A0AA86PRF5_9EUKA</name>
<keyword evidence="5" id="KW-1185">Reference proteome</keyword>
<dbReference type="GO" id="GO:0005509">
    <property type="term" value="F:calcium ion binding"/>
    <property type="evidence" value="ECO:0007669"/>
    <property type="project" value="InterPro"/>
</dbReference>
<dbReference type="InterPro" id="IPR037104">
    <property type="entry name" value="Annexin_sf"/>
</dbReference>
<reference evidence="4 5" key="2">
    <citation type="submission" date="2024-07" db="EMBL/GenBank/DDBJ databases">
        <authorList>
            <person name="Akdeniz Z."/>
        </authorList>
    </citation>
    <scope>NUCLEOTIDE SEQUENCE [LARGE SCALE GENOMIC DNA]</scope>
</reference>
<dbReference type="GO" id="GO:0005544">
    <property type="term" value="F:calcium-dependent phospholipid binding"/>
    <property type="evidence" value="ECO:0007669"/>
    <property type="project" value="InterPro"/>
</dbReference>
<dbReference type="AlphaFoldDB" id="A0AA86PRF5"/>
<dbReference type="Pfam" id="PF00191">
    <property type="entry name" value="Annexin"/>
    <property type="match status" value="1"/>
</dbReference>
<accession>A0AA86PRF5</accession>
<evidence type="ECO:0000313" key="3">
    <source>
        <dbReference type="EMBL" id="CAI9944311.1"/>
    </source>
</evidence>
<dbReference type="EMBL" id="CATOUU010000722">
    <property type="protein sequence ID" value="CAI9944311.1"/>
    <property type="molecule type" value="Genomic_DNA"/>
</dbReference>
<reference evidence="3" key="1">
    <citation type="submission" date="2023-06" db="EMBL/GenBank/DDBJ databases">
        <authorList>
            <person name="Kurt Z."/>
        </authorList>
    </citation>
    <scope>NUCLEOTIDE SEQUENCE</scope>
</reference>